<dbReference type="OrthoDB" id="75833at2759"/>
<keyword evidence="1" id="KW-0732">Signal</keyword>
<evidence type="ECO:0000313" key="2">
    <source>
        <dbReference type="EMBL" id="GAX83036.1"/>
    </source>
</evidence>
<name>A0A250XJ40_9CHLO</name>
<feature type="signal peptide" evidence="1">
    <location>
        <begin position="1"/>
        <end position="25"/>
    </location>
</feature>
<evidence type="ECO:0000313" key="3">
    <source>
        <dbReference type="Proteomes" id="UP000232323"/>
    </source>
</evidence>
<dbReference type="EMBL" id="BEGY01000090">
    <property type="protein sequence ID" value="GAX83036.1"/>
    <property type="molecule type" value="Genomic_DNA"/>
</dbReference>
<keyword evidence="3" id="KW-1185">Reference proteome</keyword>
<proteinExistence type="predicted"/>
<dbReference type="PANTHER" id="PTHR36357:SF1">
    <property type="entry name" value="OS03G0148300 PROTEIN"/>
    <property type="match status" value="1"/>
</dbReference>
<feature type="chain" id="PRO_5012738687" evidence="1">
    <location>
        <begin position="26"/>
        <end position="179"/>
    </location>
</feature>
<dbReference type="Proteomes" id="UP000232323">
    <property type="component" value="Unassembled WGS sequence"/>
</dbReference>
<dbReference type="PANTHER" id="PTHR36357">
    <property type="entry name" value="OS03G0148300 PROTEIN"/>
    <property type="match status" value="1"/>
</dbReference>
<comment type="caution">
    <text evidence="2">The sequence shown here is derived from an EMBL/GenBank/DDBJ whole genome shotgun (WGS) entry which is preliminary data.</text>
</comment>
<sequence>MFSTFHVLNILRFTLFWCLLLSTYSADNTAIELADPGSGPTLCFLKLAPSPRRTKAEVETLSSSWAKLLNEKFPGVSYKLLAVDRETIAFQSAVTGMDTSRFRDFFLELDVVYEVLIEAEVFRRPGKVPLQALKASLVKEARKEKRTKFFQFFKSKKKGIRADHVPKRRRRNALGKTEL</sequence>
<dbReference type="STRING" id="1157962.A0A250XJ40"/>
<accession>A0A250XJ40</accession>
<evidence type="ECO:0000256" key="1">
    <source>
        <dbReference type="SAM" id="SignalP"/>
    </source>
</evidence>
<protein>
    <submittedName>
        <fullName evidence="2">Uncharacterized protein</fullName>
    </submittedName>
</protein>
<gene>
    <name evidence="2" type="ORF">CEUSTIGMA_g10462.t1</name>
</gene>
<dbReference type="AlphaFoldDB" id="A0A250XJ40"/>
<reference evidence="2 3" key="1">
    <citation type="submission" date="2017-08" db="EMBL/GenBank/DDBJ databases">
        <title>Acidophilic green algal genome provides insights into adaptation to an acidic environment.</title>
        <authorList>
            <person name="Hirooka S."/>
            <person name="Hirose Y."/>
            <person name="Kanesaki Y."/>
            <person name="Higuchi S."/>
            <person name="Fujiwara T."/>
            <person name="Onuma R."/>
            <person name="Era A."/>
            <person name="Ohbayashi R."/>
            <person name="Uzuka A."/>
            <person name="Nozaki H."/>
            <person name="Yoshikawa H."/>
            <person name="Miyagishima S.Y."/>
        </authorList>
    </citation>
    <scope>NUCLEOTIDE SEQUENCE [LARGE SCALE GENOMIC DNA]</scope>
    <source>
        <strain evidence="2 3">NIES-2499</strain>
    </source>
</reference>
<organism evidence="2 3">
    <name type="scientific">Chlamydomonas eustigma</name>
    <dbReference type="NCBI Taxonomy" id="1157962"/>
    <lineage>
        <taxon>Eukaryota</taxon>
        <taxon>Viridiplantae</taxon>
        <taxon>Chlorophyta</taxon>
        <taxon>core chlorophytes</taxon>
        <taxon>Chlorophyceae</taxon>
        <taxon>CS clade</taxon>
        <taxon>Chlamydomonadales</taxon>
        <taxon>Chlamydomonadaceae</taxon>
        <taxon>Chlamydomonas</taxon>
    </lineage>
</organism>